<dbReference type="AlphaFoldDB" id="A0A1L7WZE2"/>
<name>A0A1L7WZE2_9HELO</name>
<dbReference type="PROSITE" id="PS00354">
    <property type="entry name" value="HMGI_Y"/>
    <property type="match status" value="1"/>
</dbReference>
<dbReference type="OrthoDB" id="3946221at2759"/>
<dbReference type="GO" id="GO:0005634">
    <property type="term" value="C:nucleus"/>
    <property type="evidence" value="ECO:0007669"/>
    <property type="project" value="UniProtKB-SubCell"/>
</dbReference>
<dbReference type="STRING" id="576137.A0A1L7WZE2"/>
<evidence type="ECO:0000256" key="3">
    <source>
        <dbReference type="SAM" id="MobiDB-lite"/>
    </source>
</evidence>
<keyword evidence="5" id="KW-1185">Reference proteome</keyword>
<dbReference type="InterPro" id="IPR000637">
    <property type="entry name" value="HMGI/Y_DNA-bd_CS"/>
</dbReference>
<feature type="region of interest" description="Disordered" evidence="3">
    <location>
        <begin position="382"/>
        <end position="411"/>
    </location>
</feature>
<feature type="compositionally biased region" description="Basic and acidic residues" evidence="3">
    <location>
        <begin position="387"/>
        <end position="402"/>
    </location>
</feature>
<feature type="compositionally biased region" description="Polar residues" evidence="3">
    <location>
        <begin position="1126"/>
        <end position="1172"/>
    </location>
</feature>
<gene>
    <name evidence="4" type="ORF">PAC_08025</name>
</gene>
<accession>A0A1L7WZE2</accession>
<dbReference type="EMBL" id="FJOG01000011">
    <property type="protein sequence ID" value="CZR58134.1"/>
    <property type="molecule type" value="Genomic_DNA"/>
</dbReference>
<sequence>MDGSSMQSSPDPLSASQTFKSPPKARRVSRVRTSLSHQSSSPKKQTFELDVGSDLSPQKIRVTVEAGESDADNLYTDYNGGNSLSPTPGPISRRRERTTTTTIPVKGLSDSEEETQQIATPKRGRGRPRKSAGTPVPAKKTGRASTSTQKRGKRKSIGDLVDGDDEEDINFELGRSVAINRGKGRSRSRSRKGTKSTPAAKVTDDGASSTAGKKGRGRRKSLLPEELEMHANESSRQAIDYRRESESTERTESMEPMDDNNQYSPSQYSTIRSTTSNNDGDITIARFDPGNETPRQTGWSSPRIIEAPRPSSSRLRSDNYPSPSLSPDKMNFDQSVKESMVEEVQSEEEEEEYEEEGEDGIGELHEFDTIMESEGFSMISVDSVPSLREHLSSPADQSEKPNRATPRNKSLLSVQDDTVCYNDSFSEIPEEILAAATPAKKPQNSRLLSVQNSRGDDSFSSIAPEVLEAATPARQQNSSKPLRNKFLGEIKTTSAHSSAGKRLSATRSQWNDDYEDSFSTIPAAILDAATPAAVSQERSAEETSNIQFPQLRVSPAHPTSPSDTRLLTPDETPSPPADVSIIETVPEQGSESRLGGQEAAANTANDSFFFHSQLPSSPPSIAPRRYTYTAHLRQHRQLNPDVTQTPSIVFSSPSLPPPIQPGRTQPILAPAQEQRPTLSPIARAGRMLQNIVVPSSPRSRSQSLGSPFKSPASERRSSSIIAQAPNPSPLLERRAGPLPKLDLSSHFSRNSSQQHIGSVRQQEDPFRNNNSRHQRSPSPEERQQYSLGLPQDSRYSSDPRLTNLRSVDESVHSENDMSWQAEEEISVSVEPASATRDVNSNGLSPNHYLTNQEQWAAERAEVVKQVETANSDKVIVIDSDDESPSHEEADEDEGFGQLLETLNSSSPAVPKAREPVRDFVEKPRRSKIPSPWRKNSKRLVYSDELSQPSPSPTAATLAPPEDIAKEIASQPVTVRRMQSSEINDDAEISADLSGWQIPQKANFKPQPRETSHFDLSALLAASPPKRLPVLSRAPQPSFTRQETISSRPSSRELPSQDISSSIESKSRQPTGFTPIPQKQGFNPRPRAPSISQPVFGDNANEARFDTPPEPSSSSVSRPLSASSPSRTNTLSAYRTPSAQVSPLNSHQDSSQPCHQQPGPKTTGNSSTQSSNHGRLKIRTLPP</sequence>
<feature type="compositionally biased region" description="Polar residues" evidence="3">
    <location>
        <begin position="970"/>
        <end position="981"/>
    </location>
</feature>
<comment type="subcellular location">
    <subcellularLocation>
        <location evidence="1">Nucleus</location>
    </subcellularLocation>
</comment>
<feature type="compositionally biased region" description="Polar residues" evidence="3">
    <location>
        <begin position="310"/>
        <end position="325"/>
    </location>
</feature>
<feature type="region of interest" description="Disordered" evidence="3">
    <location>
        <begin position="873"/>
        <end position="1182"/>
    </location>
</feature>
<reference evidence="4 5" key="1">
    <citation type="submission" date="2016-03" db="EMBL/GenBank/DDBJ databases">
        <authorList>
            <person name="Ploux O."/>
        </authorList>
    </citation>
    <scope>NUCLEOTIDE SEQUENCE [LARGE SCALE GENOMIC DNA]</scope>
    <source>
        <strain evidence="4 5">UAMH 11012</strain>
    </source>
</reference>
<feature type="compositionally biased region" description="Acidic residues" evidence="3">
    <location>
        <begin position="161"/>
        <end position="170"/>
    </location>
</feature>
<feature type="compositionally biased region" description="Polar residues" evidence="3">
    <location>
        <begin position="745"/>
        <end position="760"/>
    </location>
</feature>
<feature type="compositionally biased region" description="Basic residues" evidence="3">
    <location>
        <begin position="1173"/>
        <end position="1182"/>
    </location>
</feature>
<dbReference type="GO" id="GO:0006355">
    <property type="term" value="P:regulation of DNA-templated transcription"/>
    <property type="evidence" value="ECO:0007669"/>
    <property type="project" value="InterPro"/>
</dbReference>
<feature type="region of interest" description="Disordered" evidence="3">
    <location>
        <begin position="1"/>
        <end position="360"/>
    </location>
</feature>
<keyword evidence="2" id="KW-0539">Nucleus</keyword>
<feature type="compositionally biased region" description="Low complexity" evidence="3">
    <location>
        <begin position="694"/>
        <end position="707"/>
    </location>
</feature>
<feature type="compositionally biased region" description="Basic and acidic residues" evidence="3">
    <location>
        <begin position="227"/>
        <end position="253"/>
    </location>
</feature>
<proteinExistence type="predicted"/>
<feature type="compositionally biased region" description="Low complexity" evidence="3">
    <location>
        <begin position="945"/>
        <end position="960"/>
    </location>
</feature>
<feature type="compositionally biased region" description="Acidic residues" evidence="3">
    <location>
        <begin position="344"/>
        <end position="360"/>
    </location>
</feature>
<feature type="region of interest" description="Disordered" evidence="3">
    <location>
        <begin position="532"/>
        <end position="579"/>
    </location>
</feature>
<feature type="region of interest" description="Disordered" evidence="3">
    <location>
        <begin position="489"/>
        <end position="514"/>
    </location>
</feature>
<feature type="compositionally biased region" description="Polar residues" evidence="3">
    <location>
        <begin position="1"/>
        <end position="20"/>
    </location>
</feature>
<evidence type="ECO:0000313" key="4">
    <source>
        <dbReference type="EMBL" id="CZR58134.1"/>
    </source>
</evidence>
<organism evidence="4 5">
    <name type="scientific">Phialocephala subalpina</name>
    <dbReference type="NCBI Taxonomy" id="576137"/>
    <lineage>
        <taxon>Eukaryota</taxon>
        <taxon>Fungi</taxon>
        <taxon>Dikarya</taxon>
        <taxon>Ascomycota</taxon>
        <taxon>Pezizomycotina</taxon>
        <taxon>Leotiomycetes</taxon>
        <taxon>Helotiales</taxon>
        <taxon>Mollisiaceae</taxon>
        <taxon>Phialocephala</taxon>
        <taxon>Phialocephala fortinii species complex</taxon>
    </lineage>
</organism>
<evidence type="ECO:0000256" key="2">
    <source>
        <dbReference type="ARBA" id="ARBA00023242"/>
    </source>
</evidence>
<protein>
    <submittedName>
        <fullName evidence="4">Uncharacterized protein</fullName>
    </submittedName>
</protein>
<dbReference type="Proteomes" id="UP000184330">
    <property type="component" value="Unassembled WGS sequence"/>
</dbReference>
<feature type="compositionally biased region" description="Low complexity" evidence="3">
    <location>
        <begin position="1111"/>
        <end position="1125"/>
    </location>
</feature>
<feature type="compositionally biased region" description="Polar residues" evidence="3">
    <location>
        <begin position="259"/>
        <end position="280"/>
    </location>
</feature>
<feature type="compositionally biased region" description="Polar residues" evidence="3">
    <location>
        <begin position="1034"/>
        <end position="1048"/>
    </location>
</feature>
<feature type="compositionally biased region" description="Basic and acidic residues" evidence="3">
    <location>
        <begin position="911"/>
        <end position="923"/>
    </location>
</feature>
<feature type="compositionally biased region" description="Polar residues" evidence="3">
    <location>
        <begin position="31"/>
        <end position="44"/>
    </location>
</feature>
<evidence type="ECO:0000256" key="1">
    <source>
        <dbReference type="ARBA" id="ARBA00004123"/>
    </source>
</evidence>
<feature type="compositionally biased region" description="Acidic residues" evidence="3">
    <location>
        <begin position="878"/>
        <end position="894"/>
    </location>
</feature>
<feature type="region of interest" description="Disordered" evidence="3">
    <location>
        <begin position="694"/>
        <end position="801"/>
    </location>
</feature>
<evidence type="ECO:0000313" key="5">
    <source>
        <dbReference type="Proteomes" id="UP000184330"/>
    </source>
</evidence>
<feature type="compositionally biased region" description="Basic residues" evidence="3">
    <location>
        <begin position="182"/>
        <end position="194"/>
    </location>
</feature>